<sequence>MSLEAPAEPPRPLEGDGAAVRHVATVLLGFLLVCLLLAGTLHAALTAALYRRAVRYRWARPAGADLLRHLLAVTAATAANCLLHGPQFVAALVGRWPLGATACAALQPLDSLAPLLVHLLQALLVVRLARGRPLPRRTAPLLAAGAMAVGVPLAAVVGWRAWVELAPLGGCGFSSVSEWLPLAAEPALLVFLMALLGAAWLRRRCGGPLADPALRQAAVHALLHAAGSVTFVTLYSLQVPSILAPVVAWYGVRAAAPLLTALLLLHGCPQMGGPLLRLLAGRTEGEDGQSVPSERFQLNGEQRQRADLVPGTLA</sequence>
<keyword evidence="1" id="KW-0472">Membrane</keyword>
<dbReference type="AlphaFoldDB" id="A0A6A4WYM4"/>
<reference evidence="2 3" key="1">
    <citation type="submission" date="2019-07" db="EMBL/GenBank/DDBJ databases">
        <title>Draft genome assembly of a fouling barnacle, Amphibalanus amphitrite (Darwin, 1854): The first reference genome for Thecostraca.</title>
        <authorList>
            <person name="Kim W."/>
        </authorList>
    </citation>
    <scope>NUCLEOTIDE SEQUENCE [LARGE SCALE GENOMIC DNA]</scope>
    <source>
        <strain evidence="2">SNU_AA5</strain>
        <tissue evidence="2">Soma without cirri and trophi</tissue>
    </source>
</reference>
<feature type="transmembrane region" description="Helical" evidence="1">
    <location>
        <begin position="70"/>
        <end position="92"/>
    </location>
</feature>
<feature type="transmembrane region" description="Helical" evidence="1">
    <location>
        <begin position="20"/>
        <end position="50"/>
    </location>
</feature>
<gene>
    <name evidence="2" type="ORF">FJT64_018601</name>
</gene>
<evidence type="ECO:0000256" key="1">
    <source>
        <dbReference type="SAM" id="Phobius"/>
    </source>
</evidence>
<dbReference type="Proteomes" id="UP000440578">
    <property type="component" value="Unassembled WGS sequence"/>
</dbReference>
<keyword evidence="3" id="KW-1185">Reference proteome</keyword>
<organism evidence="2 3">
    <name type="scientific">Amphibalanus amphitrite</name>
    <name type="common">Striped barnacle</name>
    <name type="synonym">Balanus amphitrite</name>
    <dbReference type="NCBI Taxonomy" id="1232801"/>
    <lineage>
        <taxon>Eukaryota</taxon>
        <taxon>Metazoa</taxon>
        <taxon>Ecdysozoa</taxon>
        <taxon>Arthropoda</taxon>
        <taxon>Crustacea</taxon>
        <taxon>Multicrustacea</taxon>
        <taxon>Cirripedia</taxon>
        <taxon>Thoracica</taxon>
        <taxon>Thoracicalcarea</taxon>
        <taxon>Balanomorpha</taxon>
        <taxon>Balanoidea</taxon>
        <taxon>Balanidae</taxon>
        <taxon>Amphibalaninae</taxon>
        <taxon>Amphibalanus</taxon>
    </lineage>
</organism>
<keyword evidence="1" id="KW-0812">Transmembrane</keyword>
<dbReference type="EMBL" id="VIIS01000312">
    <property type="protein sequence ID" value="KAF0310409.1"/>
    <property type="molecule type" value="Genomic_DNA"/>
</dbReference>
<name>A0A6A4WYM4_AMPAM</name>
<proteinExistence type="predicted"/>
<comment type="caution">
    <text evidence="2">The sequence shown here is derived from an EMBL/GenBank/DDBJ whole genome shotgun (WGS) entry which is preliminary data.</text>
</comment>
<evidence type="ECO:0000313" key="3">
    <source>
        <dbReference type="Proteomes" id="UP000440578"/>
    </source>
</evidence>
<feature type="transmembrane region" description="Helical" evidence="1">
    <location>
        <begin position="141"/>
        <end position="162"/>
    </location>
</feature>
<feature type="transmembrane region" description="Helical" evidence="1">
    <location>
        <begin position="182"/>
        <end position="201"/>
    </location>
</feature>
<evidence type="ECO:0000313" key="2">
    <source>
        <dbReference type="EMBL" id="KAF0310409.1"/>
    </source>
</evidence>
<keyword evidence="1" id="KW-1133">Transmembrane helix</keyword>
<accession>A0A6A4WYM4</accession>
<feature type="transmembrane region" description="Helical" evidence="1">
    <location>
        <begin position="247"/>
        <end position="268"/>
    </location>
</feature>
<protein>
    <submittedName>
        <fullName evidence="2">Uncharacterized protein</fullName>
    </submittedName>
</protein>
<feature type="transmembrane region" description="Helical" evidence="1">
    <location>
        <begin position="213"/>
        <end position="235"/>
    </location>
</feature>